<keyword evidence="10" id="KW-0961">Cell wall biogenesis/degradation</keyword>
<dbReference type="Pfam" id="PF03717">
    <property type="entry name" value="PBP_dimer"/>
    <property type="match status" value="1"/>
</dbReference>
<evidence type="ECO:0000256" key="6">
    <source>
        <dbReference type="ARBA" id="ARBA00022960"/>
    </source>
</evidence>
<feature type="domain" description="Penicillin-binding protein dimerisation" evidence="13">
    <location>
        <begin position="53"/>
        <end position="290"/>
    </location>
</feature>
<keyword evidence="8 11" id="KW-1133">Transmembrane helix</keyword>
<feature type="domain" description="Penicillin-binding protein transpeptidase" evidence="12">
    <location>
        <begin position="612"/>
        <end position="722"/>
    </location>
</feature>
<dbReference type="RefSeq" id="WP_256133278.1">
    <property type="nucleotide sequence ID" value="NZ_JANFXK010000020.1"/>
</dbReference>
<accession>A0ABT1RSE0</accession>
<evidence type="ECO:0000256" key="4">
    <source>
        <dbReference type="ARBA" id="ARBA00022475"/>
    </source>
</evidence>
<evidence type="ECO:0000259" key="12">
    <source>
        <dbReference type="Pfam" id="PF00905"/>
    </source>
</evidence>
<dbReference type="InterPro" id="IPR012338">
    <property type="entry name" value="Beta-lactam/transpept-like"/>
</dbReference>
<evidence type="ECO:0000256" key="2">
    <source>
        <dbReference type="ARBA" id="ARBA00004236"/>
    </source>
</evidence>
<dbReference type="Gene3D" id="3.40.710.10">
    <property type="entry name" value="DD-peptidase/beta-lactamase superfamily"/>
    <property type="match status" value="1"/>
</dbReference>
<reference evidence="14 15" key="1">
    <citation type="submission" date="2022-06" db="EMBL/GenBank/DDBJ databases">
        <title>Isolation of gut microbiota from human fecal samples.</title>
        <authorList>
            <person name="Pamer E.G."/>
            <person name="Barat B."/>
            <person name="Waligurski E."/>
            <person name="Medina S."/>
            <person name="Paddock L."/>
            <person name="Mostad J."/>
        </authorList>
    </citation>
    <scope>NUCLEOTIDE SEQUENCE [LARGE SCALE GENOMIC DNA]</scope>
    <source>
        <strain evidence="14 15">SL.3.17</strain>
    </source>
</reference>
<dbReference type="Proteomes" id="UP001524502">
    <property type="component" value="Unassembled WGS sequence"/>
</dbReference>
<keyword evidence="6" id="KW-0133">Cell shape</keyword>
<evidence type="ECO:0000313" key="15">
    <source>
        <dbReference type="Proteomes" id="UP001524502"/>
    </source>
</evidence>
<evidence type="ECO:0000313" key="14">
    <source>
        <dbReference type="EMBL" id="MCQ4638087.1"/>
    </source>
</evidence>
<dbReference type="InterPro" id="IPR036138">
    <property type="entry name" value="PBP_dimer_sf"/>
</dbReference>
<feature type="domain" description="Penicillin-binding protein transpeptidase" evidence="12">
    <location>
        <begin position="785"/>
        <end position="834"/>
    </location>
</feature>
<keyword evidence="15" id="KW-1185">Reference proteome</keyword>
<dbReference type="Pfam" id="PF00905">
    <property type="entry name" value="Transpeptidase"/>
    <property type="match status" value="3"/>
</dbReference>
<dbReference type="Gene3D" id="3.30.450.330">
    <property type="match status" value="1"/>
</dbReference>
<gene>
    <name evidence="14" type="ORF">NE619_15220</name>
</gene>
<evidence type="ECO:0000256" key="1">
    <source>
        <dbReference type="ARBA" id="ARBA00004167"/>
    </source>
</evidence>
<dbReference type="Gene3D" id="3.90.1310.10">
    <property type="entry name" value="Penicillin-binding protein 2a (Domain 2)"/>
    <property type="match status" value="1"/>
</dbReference>
<dbReference type="PANTHER" id="PTHR30627">
    <property type="entry name" value="PEPTIDOGLYCAN D,D-TRANSPEPTIDASE"/>
    <property type="match status" value="1"/>
</dbReference>
<keyword evidence="5 11" id="KW-0812">Transmembrane</keyword>
<dbReference type="SUPFAM" id="SSF56601">
    <property type="entry name" value="beta-lactamase/transpeptidase-like"/>
    <property type="match status" value="2"/>
</dbReference>
<organism evidence="14 15">
    <name type="scientific">Anaerovorax odorimutans</name>
    <dbReference type="NCBI Taxonomy" id="109327"/>
    <lineage>
        <taxon>Bacteria</taxon>
        <taxon>Bacillati</taxon>
        <taxon>Bacillota</taxon>
        <taxon>Clostridia</taxon>
        <taxon>Peptostreptococcales</taxon>
        <taxon>Anaerovoracaceae</taxon>
        <taxon>Anaerovorax</taxon>
    </lineage>
</organism>
<dbReference type="InterPro" id="IPR005311">
    <property type="entry name" value="PBP_dimer"/>
</dbReference>
<dbReference type="EMBL" id="JANFXK010000020">
    <property type="protein sequence ID" value="MCQ4638087.1"/>
    <property type="molecule type" value="Genomic_DNA"/>
</dbReference>
<keyword evidence="4" id="KW-1003">Cell membrane</keyword>
<keyword evidence="9 11" id="KW-0472">Membrane</keyword>
<evidence type="ECO:0000259" key="13">
    <source>
        <dbReference type="Pfam" id="PF03717"/>
    </source>
</evidence>
<evidence type="ECO:0000256" key="10">
    <source>
        <dbReference type="ARBA" id="ARBA00023316"/>
    </source>
</evidence>
<protein>
    <submittedName>
        <fullName evidence="14">Penicillin-binding transpeptidase domain-containing protein</fullName>
    </submittedName>
</protein>
<dbReference type="PANTHER" id="PTHR30627:SF2">
    <property type="entry name" value="PEPTIDOGLYCAN D,D-TRANSPEPTIDASE MRDA"/>
    <property type="match status" value="1"/>
</dbReference>
<dbReference type="Gene3D" id="1.10.10.1230">
    <property type="entry name" value="Penicillin-binding protein, N-terminal non-catalytic domain, head sub-domain"/>
    <property type="match status" value="1"/>
</dbReference>
<evidence type="ECO:0000256" key="5">
    <source>
        <dbReference type="ARBA" id="ARBA00022692"/>
    </source>
</evidence>
<feature type="domain" description="Penicillin-binding protein transpeptidase" evidence="12">
    <location>
        <begin position="348"/>
        <end position="531"/>
    </location>
</feature>
<comment type="caution">
    <text evidence="14">The sequence shown here is derived from an EMBL/GenBank/DDBJ whole genome shotgun (WGS) entry which is preliminary data.</text>
</comment>
<evidence type="ECO:0000256" key="8">
    <source>
        <dbReference type="ARBA" id="ARBA00022989"/>
    </source>
</evidence>
<name>A0ABT1RSE0_9FIRM</name>
<comment type="subcellular location">
    <subcellularLocation>
        <location evidence="2">Cell membrane</location>
    </subcellularLocation>
    <subcellularLocation>
        <location evidence="1">Membrane</location>
        <topology evidence="1">Single-pass membrane protein</topology>
    </subcellularLocation>
</comment>
<dbReference type="InterPro" id="IPR050515">
    <property type="entry name" value="Beta-lactam/transpept"/>
</dbReference>
<keyword evidence="7" id="KW-0573">Peptidoglycan synthesis</keyword>
<feature type="transmembrane region" description="Helical" evidence="11">
    <location>
        <begin position="12"/>
        <end position="33"/>
    </location>
</feature>
<comment type="similarity">
    <text evidence="3">Belongs to the transpeptidase family.</text>
</comment>
<evidence type="ECO:0000256" key="9">
    <source>
        <dbReference type="ARBA" id="ARBA00023136"/>
    </source>
</evidence>
<evidence type="ECO:0000256" key="11">
    <source>
        <dbReference type="SAM" id="Phobius"/>
    </source>
</evidence>
<dbReference type="InterPro" id="IPR001460">
    <property type="entry name" value="PCN-bd_Tpept"/>
</dbReference>
<evidence type="ECO:0000256" key="7">
    <source>
        <dbReference type="ARBA" id="ARBA00022984"/>
    </source>
</evidence>
<evidence type="ECO:0000256" key="3">
    <source>
        <dbReference type="ARBA" id="ARBA00007171"/>
    </source>
</evidence>
<proteinExistence type="inferred from homology"/>
<sequence length="843" mass="92466">MIKFFQSRYVQLVALVLALMGILLVRLFVLTVVQKDDWSQAAENLSTKTIYESAPRGEILDRNGKVLAGNTYTISVRLSKGNMTEEKLNQTILNLAKVLEKNGDEMIDNFPVKLSSSGRFSYKKDENKSDFLKRLGLSEGVNAKEAFSKARNYFKIDSNLSSEDARKILTVRNEMAALGYKKYMPVTVARDISDRSVAVLEENSEAYPGVEVFSQVSRSYPEGSTASHILGYLGKISDSEKEKYVSELGYQSWDLIGKDGIEKAYEDVLKGTAGEKKVQVDAAGNLVRTINQTEAKKGGDVTLTIDLDLQKTAEKALKQALNTMQRGGTFVSEYGNYTMKRAVNAQVGAVVALDVENGDVLAMASCPDFDPNLFANGISTNDWKSLQSKNPRDPLAPAPLYNVAAKSAVQPGSTFKMVTATAALQCGLNPQRRLYDNGYVQLGNNSFGCVVWNLNRKKHGYLNLQEALEVSCNYYFFDAATGKDFYTGNSLGYKKKISIDTIMDYAAQYGLGQPTGIEIPETVTATPSKESKISGLRSSLKNVLLAEAETWFEKSTVADRSLLDKKISTITGWIGEDLTKAQLENRLSQLSGIKESKIPALADLCKYTYINQATWNTGDALNIAIGQGINSYTPLQMAGYVATLGNKGVRNQISLVEKIEGRGTIEKDASQKVQVNDDSYFDEIIEGMVRVANGSGGSLTRLFKGFPVTVAGKTGTAQRSGKINPVDEEEYIKNHLGAIAPSLSWSDIQKEKKRLMKTYPDIYTTRHTAVRRAVMNLSGGKVTAAKIDQYKANYDNFAWVVTMAPADDPKIAVAVMIAQGSTAANAGPVAREVMGEYFKQKEK</sequence>
<dbReference type="SUPFAM" id="SSF56519">
    <property type="entry name" value="Penicillin binding protein dimerisation domain"/>
    <property type="match status" value="1"/>
</dbReference>